<gene>
    <name evidence="3" type="ORF">GCM10025881_16920</name>
</gene>
<protein>
    <recommendedName>
        <fullName evidence="5">N-acetyltransferase</fullName>
    </recommendedName>
</protein>
<dbReference type="InterPro" id="IPR016181">
    <property type="entry name" value="Acyl_CoA_acyltransferase"/>
</dbReference>
<dbReference type="PROSITE" id="PS51729">
    <property type="entry name" value="GNAT_YJDJ"/>
    <property type="match status" value="1"/>
</dbReference>
<dbReference type="Gene3D" id="3.40.630.30">
    <property type="match status" value="1"/>
</dbReference>
<evidence type="ECO:0008006" key="5">
    <source>
        <dbReference type="Google" id="ProtNLM"/>
    </source>
</evidence>
<name>A0ABQ6K349_9MICO</name>
<dbReference type="InterPro" id="IPR031165">
    <property type="entry name" value="GNAT_YJDJ"/>
</dbReference>
<dbReference type="Pfam" id="PF14542">
    <property type="entry name" value="Acetyltransf_CG"/>
    <property type="match status" value="1"/>
</dbReference>
<keyword evidence="4" id="KW-1185">Reference proteome</keyword>
<organism evidence="3 4">
    <name type="scientific">Pseudolysinimonas kribbensis</name>
    <dbReference type="NCBI Taxonomy" id="433641"/>
    <lineage>
        <taxon>Bacteria</taxon>
        <taxon>Bacillati</taxon>
        <taxon>Actinomycetota</taxon>
        <taxon>Actinomycetes</taxon>
        <taxon>Micrococcales</taxon>
        <taxon>Microbacteriaceae</taxon>
        <taxon>Pseudolysinimonas</taxon>
    </lineage>
</organism>
<dbReference type="InterPro" id="IPR000182">
    <property type="entry name" value="GNAT_dom"/>
</dbReference>
<proteinExistence type="predicted"/>
<accession>A0ABQ6K349</accession>
<evidence type="ECO:0000313" key="3">
    <source>
        <dbReference type="EMBL" id="GMA94868.1"/>
    </source>
</evidence>
<sequence length="156" mass="17143">MSITAEQTEREQTNAELVAALRDAGDDPDASAWELDVINDSEHGRWEAYVNEEVVAEFTYRYVGGRVVLLSMWVDHGFRKRRVATELIARVLDEVQAAGDTITVICPVVGEFLARHPGYAGLVDPVHPGSGAFPRPAGAAPGDYDEQLTSFERDLN</sequence>
<feature type="domain" description="N-acetyltransferase" evidence="2">
    <location>
        <begin position="38"/>
        <end position="124"/>
    </location>
</feature>
<dbReference type="Proteomes" id="UP001157034">
    <property type="component" value="Unassembled WGS sequence"/>
</dbReference>
<evidence type="ECO:0000313" key="4">
    <source>
        <dbReference type="Proteomes" id="UP001157034"/>
    </source>
</evidence>
<dbReference type="PROSITE" id="PS51186">
    <property type="entry name" value="GNAT"/>
    <property type="match status" value="1"/>
</dbReference>
<evidence type="ECO:0000259" key="2">
    <source>
        <dbReference type="PROSITE" id="PS51729"/>
    </source>
</evidence>
<evidence type="ECO:0000259" key="1">
    <source>
        <dbReference type="PROSITE" id="PS51186"/>
    </source>
</evidence>
<dbReference type="SUPFAM" id="SSF55729">
    <property type="entry name" value="Acyl-CoA N-acyltransferases (Nat)"/>
    <property type="match status" value="1"/>
</dbReference>
<dbReference type="RefSeq" id="WP_284253745.1">
    <property type="nucleotide sequence ID" value="NZ_BAAAQO010000002.1"/>
</dbReference>
<dbReference type="EMBL" id="BSVB01000001">
    <property type="protein sequence ID" value="GMA94868.1"/>
    <property type="molecule type" value="Genomic_DNA"/>
</dbReference>
<reference evidence="4" key="1">
    <citation type="journal article" date="2019" name="Int. J. Syst. Evol. Microbiol.">
        <title>The Global Catalogue of Microorganisms (GCM) 10K type strain sequencing project: providing services to taxonomists for standard genome sequencing and annotation.</title>
        <authorList>
            <consortium name="The Broad Institute Genomics Platform"/>
            <consortium name="The Broad Institute Genome Sequencing Center for Infectious Disease"/>
            <person name="Wu L."/>
            <person name="Ma J."/>
        </authorList>
    </citation>
    <scope>NUCLEOTIDE SEQUENCE [LARGE SCALE GENOMIC DNA]</scope>
    <source>
        <strain evidence="4">NBRC 108894</strain>
    </source>
</reference>
<comment type="caution">
    <text evidence="3">The sequence shown here is derived from an EMBL/GenBank/DDBJ whole genome shotgun (WGS) entry which is preliminary data.</text>
</comment>
<feature type="domain" description="N-acetyltransferase" evidence="1">
    <location>
        <begin position="5"/>
        <end position="136"/>
    </location>
</feature>